<gene>
    <name evidence="1" type="ORF">EZ444_08985</name>
</gene>
<dbReference type="AlphaFoldDB" id="A0A4R0NEI2"/>
<dbReference type="OrthoDB" id="1228870at2"/>
<comment type="caution">
    <text evidence="1">The sequence shown here is derived from an EMBL/GenBank/DDBJ whole genome shotgun (WGS) entry which is preliminary data.</text>
</comment>
<dbReference type="EMBL" id="SJSM01000004">
    <property type="protein sequence ID" value="TCC96984.1"/>
    <property type="molecule type" value="Genomic_DNA"/>
</dbReference>
<protein>
    <submittedName>
        <fullName evidence="1">Uncharacterized protein</fullName>
    </submittedName>
</protein>
<keyword evidence="2" id="KW-1185">Reference proteome</keyword>
<evidence type="ECO:0000313" key="1">
    <source>
        <dbReference type="EMBL" id="TCC96984.1"/>
    </source>
</evidence>
<accession>A0A4R0NEI2</accession>
<proteinExistence type="predicted"/>
<evidence type="ECO:0000313" key="2">
    <source>
        <dbReference type="Proteomes" id="UP000291117"/>
    </source>
</evidence>
<name>A0A4R0NEI2_9SPHI</name>
<organism evidence="1 2">
    <name type="scientific">Pedobacter hiemivivus</name>
    <dbReference type="NCBI Taxonomy" id="2530454"/>
    <lineage>
        <taxon>Bacteria</taxon>
        <taxon>Pseudomonadati</taxon>
        <taxon>Bacteroidota</taxon>
        <taxon>Sphingobacteriia</taxon>
        <taxon>Sphingobacteriales</taxon>
        <taxon>Sphingobacteriaceae</taxon>
        <taxon>Pedobacter</taxon>
    </lineage>
</organism>
<sequence length="216" mass="25588">MIETEITLLINRKSDIDVVKNELVGCKVQFPVYLLEYENYYELNFTSDYEEWELDTAILRCFPDYTFVTDRERGRKEIRIELSRHQSEFATDGWGRPLENPLHKTMYLVKRSNSTPTYFIPEVKVLFGNEERNYYLNIVGGTRSGTDEKGFLLLNLFKTKHEGGEVEIFKDTLYNTPSEAVQSGLYKMKDLVNQDFQEYIDTKKRKSVRTKNYHER</sequence>
<dbReference type="RefSeq" id="WP_131608396.1">
    <property type="nucleotide sequence ID" value="NZ_SJSM01000004.1"/>
</dbReference>
<dbReference type="Proteomes" id="UP000291117">
    <property type="component" value="Unassembled WGS sequence"/>
</dbReference>
<reference evidence="1 2" key="1">
    <citation type="submission" date="2019-02" db="EMBL/GenBank/DDBJ databases">
        <title>Pedobacter sp. RP-3-8 sp. nov., isolated from Arctic soil.</title>
        <authorList>
            <person name="Dahal R.H."/>
        </authorList>
    </citation>
    <scope>NUCLEOTIDE SEQUENCE [LARGE SCALE GENOMIC DNA]</scope>
    <source>
        <strain evidence="1 2">RP-3-8</strain>
    </source>
</reference>